<sequence>MKLEKVEILNPDLKYQIVVGQANFSVFTVDDLFRALLTAVPGIKVAVAMNEAAPKLVRVTGNDEELKKIAAENALRIAASHVFVVVTSNAFPINILNTIKLHPAVCNVFVASANPIEIIVAETELGRAVLGAVDGAAVTRIENEEEKRQRRELCEKLGYRLD</sequence>
<dbReference type="EMBL" id="CP006577">
    <property type="protein sequence ID" value="AIG99389.1"/>
    <property type="molecule type" value="Genomic_DNA"/>
</dbReference>
<dbReference type="Pfam" id="PF04008">
    <property type="entry name" value="Adenosine_kin"/>
    <property type="match status" value="1"/>
</dbReference>
<evidence type="ECO:0000313" key="1">
    <source>
        <dbReference type="EMBL" id="AIG99389.1"/>
    </source>
</evidence>
<evidence type="ECO:0000313" key="2">
    <source>
        <dbReference type="Proteomes" id="UP000028501"/>
    </source>
</evidence>
<dbReference type="AlphaFoldDB" id="A0A075WJG1"/>
<dbReference type="InterPro" id="IPR007153">
    <property type="entry name" value="Adenosine_kinase"/>
</dbReference>
<evidence type="ECO:0008006" key="3">
    <source>
        <dbReference type="Google" id="ProtNLM"/>
    </source>
</evidence>
<dbReference type="SUPFAM" id="SSF103165">
    <property type="entry name" value="Ta1353-like"/>
    <property type="match status" value="1"/>
</dbReference>
<organism evidence="1 2">
    <name type="scientific">Archaeoglobus fulgidus DSM 8774</name>
    <dbReference type="NCBI Taxonomy" id="1344584"/>
    <lineage>
        <taxon>Archaea</taxon>
        <taxon>Methanobacteriati</taxon>
        <taxon>Methanobacteriota</taxon>
        <taxon>Archaeoglobi</taxon>
        <taxon>Archaeoglobales</taxon>
        <taxon>Archaeoglobaceae</taxon>
        <taxon>Archaeoglobus</taxon>
    </lineage>
</organism>
<dbReference type="PANTHER" id="PTHR36155:SF1">
    <property type="entry name" value="BLL5354 PROTEIN"/>
    <property type="match status" value="1"/>
</dbReference>
<name>A0A075WJG1_ARCFL</name>
<accession>A0A075WJG1</accession>
<protein>
    <recommendedName>
        <fullName evidence="3">Adenosine monophosphate-protein transferase</fullName>
    </recommendedName>
</protein>
<dbReference type="KEGG" id="afg:AFULGI_00026870"/>
<dbReference type="InterPro" id="IPR036902">
    <property type="entry name" value="Ta1353-like_sf"/>
</dbReference>
<dbReference type="HOGENOM" id="CLU_138382_0_0_2"/>
<proteinExistence type="predicted"/>
<dbReference type="Proteomes" id="UP000028501">
    <property type="component" value="Chromosome"/>
</dbReference>
<gene>
    <name evidence="1" type="ORF">AFULGI_00026870</name>
</gene>
<dbReference type="Gene3D" id="3.40.1520.10">
    <property type="entry name" value="Ta1353-like"/>
    <property type="match status" value="1"/>
</dbReference>
<dbReference type="GeneID" id="24796146"/>
<dbReference type="PANTHER" id="PTHR36155">
    <property type="entry name" value="BLL5354 PROTEIN"/>
    <property type="match status" value="1"/>
</dbReference>
<reference evidence="1 2" key="1">
    <citation type="submission" date="2013-07" db="EMBL/GenBank/DDBJ databases">
        <title>Genome of Archaeoglobus fulgidus.</title>
        <authorList>
            <person name="Fiebig A."/>
            <person name="Birkeland N.-K."/>
        </authorList>
    </citation>
    <scope>NUCLEOTIDE SEQUENCE [LARGE SCALE GENOMIC DNA]</scope>
    <source>
        <strain evidence="1 2">DSM 8774</strain>
    </source>
</reference>
<dbReference type="RefSeq" id="WP_010879909.1">
    <property type="nucleotide sequence ID" value="NZ_CP006577.1"/>
</dbReference>